<dbReference type="AlphaFoldDB" id="A0A8J3VXK4"/>
<dbReference type="InterPro" id="IPR019587">
    <property type="entry name" value="Polyketide_cyclase/dehydratase"/>
</dbReference>
<dbReference type="InterPro" id="IPR023393">
    <property type="entry name" value="START-like_dom_sf"/>
</dbReference>
<evidence type="ECO:0000313" key="1">
    <source>
        <dbReference type="EMBL" id="GIH67996.1"/>
    </source>
</evidence>
<protein>
    <recommendedName>
        <fullName evidence="3">Polyketide cyclase/dehydrase/lipid transport protein</fullName>
    </recommendedName>
</protein>
<evidence type="ECO:0000313" key="2">
    <source>
        <dbReference type="Proteomes" id="UP000610966"/>
    </source>
</evidence>
<sequence>MNQSTGGRKPLFQARAEIRISARPKEVYAVISDLRRSGEWSPECRGGEWISGEPGTAGAVFRGHNERGSDVVAWAPVVRGHWITTCEVVEAEPDRTFCWAMCSRSGERQESVWGFGVEQVGDESVLVHHFLMTEPTEGIREITAQMDVAEKTNFFFEWGEKVQRDMEVTVARIKRVIEED</sequence>
<dbReference type="Gene3D" id="3.30.530.20">
    <property type="match status" value="1"/>
</dbReference>
<gene>
    <name evidence="1" type="ORF">Mth01_02490</name>
</gene>
<evidence type="ECO:0008006" key="3">
    <source>
        <dbReference type="Google" id="ProtNLM"/>
    </source>
</evidence>
<dbReference type="Pfam" id="PF10604">
    <property type="entry name" value="Polyketide_cyc2"/>
    <property type="match status" value="1"/>
</dbReference>
<dbReference type="EMBL" id="BOOG01000003">
    <property type="protein sequence ID" value="GIH67996.1"/>
    <property type="molecule type" value="Genomic_DNA"/>
</dbReference>
<keyword evidence="2" id="KW-1185">Reference proteome</keyword>
<proteinExistence type="predicted"/>
<organism evidence="1 2">
    <name type="scientific">Sphaerimonospora thailandensis</name>
    <dbReference type="NCBI Taxonomy" id="795644"/>
    <lineage>
        <taxon>Bacteria</taxon>
        <taxon>Bacillati</taxon>
        <taxon>Actinomycetota</taxon>
        <taxon>Actinomycetes</taxon>
        <taxon>Streptosporangiales</taxon>
        <taxon>Streptosporangiaceae</taxon>
        <taxon>Sphaerimonospora</taxon>
    </lineage>
</organism>
<dbReference type="Proteomes" id="UP000610966">
    <property type="component" value="Unassembled WGS sequence"/>
</dbReference>
<dbReference type="SUPFAM" id="SSF55961">
    <property type="entry name" value="Bet v1-like"/>
    <property type="match status" value="1"/>
</dbReference>
<reference evidence="1" key="1">
    <citation type="submission" date="2021-01" db="EMBL/GenBank/DDBJ databases">
        <title>Whole genome shotgun sequence of Sphaerimonospora thailandensis NBRC 107569.</title>
        <authorList>
            <person name="Komaki H."/>
            <person name="Tamura T."/>
        </authorList>
    </citation>
    <scope>NUCLEOTIDE SEQUENCE</scope>
    <source>
        <strain evidence="1">NBRC 107569</strain>
    </source>
</reference>
<comment type="caution">
    <text evidence="1">The sequence shown here is derived from an EMBL/GenBank/DDBJ whole genome shotgun (WGS) entry which is preliminary data.</text>
</comment>
<name>A0A8J3VXK4_9ACTN</name>
<dbReference type="CDD" id="cd07812">
    <property type="entry name" value="SRPBCC"/>
    <property type="match status" value="1"/>
</dbReference>
<accession>A0A8J3VXK4</accession>